<dbReference type="EMBL" id="ML208326">
    <property type="protein sequence ID" value="TFK69682.1"/>
    <property type="molecule type" value="Genomic_DNA"/>
</dbReference>
<evidence type="ECO:0000313" key="2">
    <source>
        <dbReference type="Proteomes" id="UP000308600"/>
    </source>
</evidence>
<accession>A0ACD3AXF9</accession>
<organism evidence="1 2">
    <name type="scientific">Pluteus cervinus</name>
    <dbReference type="NCBI Taxonomy" id="181527"/>
    <lineage>
        <taxon>Eukaryota</taxon>
        <taxon>Fungi</taxon>
        <taxon>Dikarya</taxon>
        <taxon>Basidiomycota</taxon>
        <taxon>Agaricomycotina</taxon>
        <taxon>Agaricomycetes</taxon>
        <taxon>Agaricomycetidae</taxon>
        <taxon>Agaricales</taxon>
        <taxon>Pluteineae</taxon>
        <taxon>Pluteaceae</taxon>
        <taxon>Pluteus</taxon>
    </lineage>
</organism>
<reference evidence="1 2" key="1">
    <citation type="journal article" date="2019" name="Nat. Ecol. Evol.">
        <title>Megaphylogeny resolves global patterns of mushroom evolution.</title>
        <authorList>
            <person name="Varga T."/>
            <person name="Krizsan K."/>
            <person name="Foldi C."/>
            <person name="Dima B."/>
            <person name="Sanchez-Garcia M."/>
            <person name="Sanchez-Ramirez S."/>
            <person name="Szollosi G.J."/>
            <person name="Szarkandi J.G."/>
            <person name="Papp V."/>
            <person name="Albert L."/>
            <person name="Andreopoulos W."/>
            <person name="Angelini C."/>
            <person name="Antonin V."/>
            <person name="Barry K.W."/>
            <person name="Bougher N.L."/>
            <person name="Buchanan P."/>
            <person name="Buyck B."/>
            <person name="Bense V."/>
            <person name="Catcheside P."/>
            <person name="Chovatia M."/>
            <person name="Cooper J."/>
            <person name="Damon W."/>
            <person name="Desjardin D."/>
            <person name="Finy P."/>
            <person name="Geml J."/>
            <person name="Haridas S."/>
            <person name="Hughes K."/>
            <person name="Justo A."/>
            <person name="Karasinski D."/>
            <person name="Kautmanova I."/>
            <person name="Kiss B."/>
            <person name="Kocsube S."/>
            <person name="Kotiranta H."/>
            <person name="LaButti K.M."/>
            <person name="Lechner B.E."/>
            <person name="Liimatainen K."/>
            <person name="Lipzen A."/>
            <person name="Lukacs Z."/>
            <person name="Mihaltcheva S."/>
            <person name="Morgado L.N."/>
            <person name="Niskanen T."/>
            <person name="Noordeloos M.E."/>
            <person name="Ohm R.A."/>
            <person name="Ortiz-Santana B."/>
            <person name="Ovrebo C."/>
            <person name="Racz N."/>
            <person name="Riley R."/>
            <person name="Savchenko A."/>
            <person name="Shiryaev A."/>
            <person name="Soop K."/>
            <person name="Spirin V."/>
            <person name="Szebenyi C."/>
            <person name="Tomsovsky M."/>
            <person name="Tulloss R.E."/>
            <person name="Uehling J."/>
            <person name="Grigoriev I.V."/>
            <person name="Vagvolgyi C."/>
            <person name="Papp T."/>
            <person name="Martin F.M."/>
            <person name="Miettinen O."/>
            <person name="Hibbett D.S."/>
            <person name="Nagy L.G."/>
        </authorList>
    </citation>
    <scope>NUCLEOTIDE SEQUENCE [LARGE SCALE GENOMIC DNA]</scope>
    <source>
        <strain evidence="1 2">NL-1719</strain>
    </source>
</reference>
<proteinExistence type="predicted"/>
<evidence type="ECO:0000313" key="1">
    <source>
        <dbReference type="EMBL" id="TFK69682.1"/>
    </source>
</evidence>
<dbReference type="Proteomes" id="UP000308600">
    <property type="component" value="Unassembled WGS sequence"/>
</dbReference>
<name>A0ACD3AXF9_9AGAR</name>
<gene>
    <name evidence="1" type="ORF">BDN72DRAFT_959377</name>
</gene>
<sequence>MGWYSNIRTTRMTRPSSWILSQRGPSTRRVLAFSNVQSTGMVKHNPSNTPSFLTLSDDDRSLPFNNKGLGEIHLVLRKAEVTRKTSPADISTDLHRDTKRHESSKQTGHCIMLGTEISDESTPCFHVNEFKGAVATFIFRYRPLDFLRLNGIAPKQQRTSTPPEDERKRALAVKIEAKEAELRCLKEQQARFRSPSHIKAEITASSSQSASGSSCKFTAWIEVNGKHLPEFGSTVSDDLQTVSCWVPSEAGKEFAVCWKDSTSLYALEGWVSVDGMSCGGICEPTWTLNKEMTYRKDYISTSGTSGRALMFSNVELTDDDSYLQHNQLENLGEIKISLYEVQVLGMTPGAAHASSTADSLAENAKVHERSKKGLGHRVGLGKVVAKIPTSVINRNRIRSVATFIFRYRPLAILQANEIAPIEQSNKRKASTPPQDSDEDVLVVTAPEQIKASETKRVKRVPGHQKKRVKTEVKTESSSASRPTIVKHLGTIDLTDL</sequence>
<keyword evidence="2" id="KW-1185">Reference proteome</keyword>
<protein>
    <submittedName>
        <fullName evidence="1">Uncharacterized protein</fullName>
    </submittedName>
</protein>